<dbReference type="SUPFAM" id="SSF53850">
    <property type="entry name" value="Periplasmic binding protein-like II"/>
    <property type="match status" value="1"/>
</dbReference>
<dbReference type="PANTHER" id="PTHR30570">
    <property type="entry name" value="PERIPLASMIC PHOSPHATE BINDING COMPONENT OF PHOSPHATE ABC TRANSPORTER"/>
    <property type="match status" value="1"/>
</dbReference>
<name>A0A6P1DS81_9GAMM</name>
<evidence type="ECO:0000313" key="4">
    <source>
        <dbReference type="EMBL" id="NEX20410.1"/>
    </source>
</evidence>
<evidence type="ECO:0000313" key="5">
    <source>
        <dbReference type="Proteomes" id="UP000471640"/>
    </source>
</evidence>
<feature type="region of interest" description="Disordered" evidence="2">
    <location>
        <begin position="255"/>
        <end position="280"/>
    </location>
</feature>
<dbReference type="InterPro" id="IPR050811">
    <property type="entry name" value="Phosphate_ABC_transporter"/>
</dbReference>
<proteinExistence type="predicted"/>
<reference evidence="4 5" key="2">
    <citation type="submission" date="2020-02" db="EMBL/GenBank/DDBJ databases">
        <title>Genome sequences of Thiorhodococcus mannitoliphagus and Thiorhodococcus minor, purple sulfur photosynthetic bacteria in the gammaproteobacterial family, Chromatiaceae.</title>
        <authorList>
            <person name="Aviles F.A."/>
            <person name="Meyer T.E."/>
            <person name="Kyndt J.A."/>
        </authorList>
    </citation>
    <scope>NUCLEOTIDE SEQUENCE [LARGE SCALE GENOMIC DNA]</scope>
    <source>
        <strain evidence="4 5">DSM 18266</strain>
    </source>
</reference>
<dbReference type="RefSeq" id="WP_164653504.1">
    <property type="nucleotide sequence ID" value="NZ_JAAIJR010000027.1"/>
</dbReference>
<keyword evidence="1" id="KW-0732">Signal</keyword>
<comment type="caution">
    <text evidence="4">The sequence shown here is derived from an EMBL/GenBank/DDBJ whole genome shotgun (WGS) entry which is preliminary data.</text>
</comment>
<dbReference type="PANTHER" id="PTHR30570:SF1">
    <property type="entry name" value="PHOSPHATE-BINDING PROTEIN PSTS"/>
    <property type="match status" value="1"/>
</dbReference>
<protein>
    <submittedName>
        <fullName evidence="4">Phosphate ABC transporter substrate-binding protein</fullName>
    </submittedName>
</protein>
<accession>A0A6P1DS81</accession>
<dbReference type="Proteomes" id="UP000471640">
    <property type="component" value="Unassembled WGS sequence"/>
</dbReference>
<dbReference type="EMBL" id="JAAIJR010000027">
    <property type="protein sequence ID" value="NEX20410.1"/>
    <property type="molecule type" value="Genomic_DNA"/>
</dbReference>
<evidence type="ECO:0000256" key="1">
    <source>
        <dbReference type="ARBA" id="ARBA00022729"/>
    </source>
</evidence>
<dbReference type="Gene3D" id="3.40.190.10">
    <property type="entry name" value="Periplasmic binding protein-like II"/>
    <property type="match status" value="2"/>
</dbReference>
<feature type="domain" description="PBP" evidence="3">
    <location>
        <begin position="40"/>
        <end position="247"/>
    </location>
</feature>
<dbReference type="InterPro" id="IPR024370">
    <property type="entry name" value="PBP_domain"/>
</dbReference>
<sequence length="280" mass="29658">MMELARHLTRTGFALRRPCFGRSIILVLLAMLSVATPAMASELTIGGTGNALGTMRLLADAFSRANPDIHVTVLPSIGSSGAIKAVPKGAIDLGLSSRPLTPAESRDGTRSVEYARSPTVFAVRADNPATAITSAQIADIYAGRLTAWPDGSQIRPILRQSGDDNTRQIKTLSAEIETAIVAADKRPGLAFATTDQEANDKLERIPGGLGVTALSLIRSEQRPLKALTLDGVEPTAENLANGRYPLAKLSIPAESGHLFRSKPDTNPTSKRTAFRAESGH</sequence>
<keyword evidence="5" id="KW-1185">Reference proteome</keyword>
<gene>
    <name evidence="4" type="ORF">G3480_08825</name>
</gene>
<organism evidence="4 5">
    <name type="scientific">Thiorhodococcus mannitoliphagus</name>
    <dbReference type="NCBI Taxonomy" id="329406"/>
    <lineage>
        <taxon>Bacteria</taxon>
        <taxon>Pseudomonadati</taxon>
        <taxon>Pseudomonadota</taxon>
        <taxon>Gammaproteobacteria</taxon>
        <taxon>Chromatiales</taxon>
        <taxon>Chromatiaceae</taxon>
        <taxon>Thiorhodococcus</taxon>
    </lineage>
</organism>
<dbReference type="AlphaFoldDB" id="A0A6P1DS81"/>
<reference evidence="5" key="1">
    <citation type="journal article" date="2020" name="Microbiol. Resour. Announc.">
        <title>Draft Genome Sequences of Thiorhodococcus mannitoliphagus and Thiorhodococcus minor, Purple Sulfur Photosynthetic Bacteria in the Gammaproteobacterial Family Chromatiaceae.</title>
        <authorList>
            <person name="Aviles F.A."/>
            <person name="Meyer T.E."/>
            <person name="Kyndt J.A."/>
        </authorList>
    </citation>
    <scope>NUCLEOTIDE SEQUENCE [LARGE SCALE GENOMIC DNA]</scope>
    <source>
        <strain evidence="5">DSM 18266</strain>
    </source>
</reference>
<dbReference type="Pfam" id="PF12849">
    <property type="entry name" value="PBP_like_2"/>
    <property type="match status" value="1"/>
</dbReference>
<evidence type="ECO:0000259" key="3">
    <source>
        <dbReference type="Pfam" id="PF12849"/>
    </source>
</evidence>
<evidence type="ECO:0000256" key="2">
    <source>
        <dbReference type="SAM" id="MobiDB-lite"/>
    </source>
</evidence>